<dbReference type="KEGG" id="des:DSOUD_0933"/>
<feature type="domain" description="Phosphoesterase HXTX" evidence="3">
    <location>
        <begin position="101"/>
        <end position="174"/>
    </location>
</feature>
<keyword evidence="1 2" id="KW-0378">Hydrolase</keyword>
<comment type="similarity">
    <text evidence="2">Belongs to the 2H phosphoesterase superfamily. ThpR family.</text>
</comment>
<feature type="active site" description="Proton acceptor" evidence="2">
    <location>
        <position position="129"/>
    </location>
</feature>
<dbReference type="AlphaFoldDB" id="A0A0M3QF73"/>
<reference evidence="4 5" key="1">
    <citation type="submission" date="2015-07" db="EMBL/GenBank/DDBJ databases">
        <title>Isolation and Genomic Characterization of a Novel Halophilic Metal-Reducing Deltaproteobacterium from the Deep Subsurface.</title>
        <authorList>
            <person name="Badalamenti J.P."/>
            <person name="Summers Z.M."/>
            <person name="Gralnick J.A."/>
            <person name="Bond D.R."/>
        </authorList>
    </citation>
    <scope>NUCLEOTIDE SEQUENCE [LARGE SCALE GENOMIC DNA]</scope>
    <source>
        <strain evidence="4 5">WTL</strain>
    </source>
</reference>
<dbReference type="RefSeq" id="WP_053549900.1">
    <property type="nucleotide sequence ID" value="NZ_CP010802.1"/>
</dbReference>
<accession>A0A0M3QF73</accession>
<dbReference type="GO" id="GO:0004113">
    <property type="term" value="F:2',3'-cyclic-nucleotide 3'-phosphodiesterase activity"/>
    <property type="evidence" value="ECO:0007669"/>
    <property type="project" value="InterPro"/>
</dbReference>
<dbReference type="InterPro" id="IPR014051">
    <property type="entry name" value="Phosphoesterase_HXTX"/>
</dbReference>
<dbReference type="Gene3D" id="3.90.1140.10">
    <property type="entry name" value="Cyclic phosphodiesterase"/>
    <property type="match status" value="1"/>
</dbReference>
<feature type="domain" description="Phosphoesterase HXTX" evidence="3">
    <location>
        <begin position="10"/>
        <end position="94"/>
    </location>
</feature>
<evidence type="ECO:0000256" key="1">
    <source>
        <dbReference type="ARBA" id="ARBA00022801"/>
    </source>
</evidence>
<feature type="short sequence motif" description="HXTX 2" evidence="2">
    <location>
        <begin position="129"/>
        <end position="132"/>
    </location>
</feature>
<keyword evidence="5" id="KW-1185">Reference proteome</keyword>
<sequence length="186" mass="20453">MSQIRAFLAVPLPPDLQRQIARLQNRLAETLPDVRWVRPGTIHLTLKFFGELPEESLDRIGEVVLSIGHLSVPFQARLIGVGAFPSPLRPRVIWLGVDGGPPLAKLQDDLESALEKIGIPRDDRPFTPHLTLGRRRGTALAEKCDLAPFKDATCGELVVDSLVLFESRLEPGGALHLPRKTVGLGR</sequence>
<dbReference type="EC" id="3.1.4.58" evidence="2"/>
<feature type="short sequence motif" description="HXTX 1" evidence="2">
    <location>
        <begin position="43"/>
        <end position="46"/>
    </location>
</feature>
<dbReference type="PANTHER" id="PTHR35561">
    <property type="entry name" value="RNA 2',3'-CYCLIC PHOSPHODIESTERASE"/>
    <property type="match status" value="1"/>
</dbReference>
<dbReference type="HAMAP" id="MF_01940">
    <property type="entry name" value="RNA_CPDase"/>
    <property type="match status" value="1"/>
</dbReference>
<dbReference type="EMBL" id="CP010802">
    <property type="protein sequence ID" value="ALC15719.1"/>
    <property type="molecule type" value="Genomic_DNA"/>
</dbReference>
<evidence type="ECO:0000313" key="4">
    <source>
        <dbReference type="EMBL" id="ALC15719.1"/>
    </source>
</evidence>
<keyword evidence="4" id="KW-0436">Ligase</keyword>
<organism evidence="4 5">
    <name type="scientific">Desulfuromonas soudanensis</name>
    <dbReference type="NCBI Taxonomy" id="1603606"/>
    <lineage>
        <taxon>Bacteria</taxon>
        <taxon>Pseudomonadati</taxon>
        <taxon>Thermodesulfobacteriota</taxon>
        <taxon>Desulfuromonadia</taxon>
        <taxon>Desulfuromonadales</taxon>
        <taxon>Desulfuromonadaceae</taxon>
        <taxon>Desulfuromonas</taxon>
    </lineage>
</organism>
<dbReference type="Pfam" id="PF02834">
    <property type="entry name" value="LigT_PEase"/>
    <property type="match status" value="2"/>
</dbReference>
<dbReference type="STRING" id="1603606.DSOUD_0933"/>
<evidence type="ECO:0000256" key="2">
    <source>
        <dbReference type="HAMAP-Rule" id="MF_01940"/>
    </source>
</evidence>
<dbReference type="InterPro" id="IPR009097">
    <property type="entry name" value="Cyclic_Pdiesterase"/>
</dbReference>
<dbReference type="PATRIC" id="fig|1603606.3.peg.1025"/>
<feature type="active site" description="Proton donor" evidence="2">
    <location>
        <position position="43"/>
    </location>
</feature>
<dbReference type="OrthoDB" id="9793819at2"/>
<evidence type="ECO:0000259" key="3">
    <source>
        <dbReference type="Pfam" id="PF02834"/>
    </source>
</evidence>
<dbReference type="GO" id="GO:0016874">
    <property type="term" value="F:ligase activity"/>
    <property type="evidence" value="ECO:0007669"/>
    <property type="project" value="UniProtKB-KW"/>
</dbReference>
<dbReference type="PANTHER" id="PTHR35561:SF1">
    <property type="entry name" value="RNA 2',3'-CYCLIC PHOSPHODIESTERASE"/>
    <property type="match status" value="1"/>
</dbReference>
<dbReference type="SUPFAM" id="SSF55144">
    <property type="entry name" value="LigT-like"/>
    <property type="match status" value="1"/>
</dbReference>
<protein>
    <recommendedName>
        <fullName evidence="2">RNA 2',3'-cyclic phosphodiesterase</fullName>
        <shortName evidence="2">RNA 2',3'-CPDase</shortName>
        <ecNumber evidence="2">3.1.4.58</ecNumber>
    </recommendedName>
</protein>
<gene>
    <name evidence="4" type="ORF">DSOUD_0933</name>
</gene>
<dbReference type="GO" id="GO:0008664">
    <property type="term" value="F:RNA 2',3'-cyclic 3'-phosphodiesterase activity"/>
    <property type="evidence" value="ECO:0007669"/>
    <property type="project" value="UniProtKB-EC"/>
</dbReference>
<dbReference type="InterPro" id="IPR004175">
    <property type="entry name" value="RNA_CPDase"/>
</dbReference>
<proteinExistence type="inferred from homology"/>
<evidence type="ECO:0000313" key="5">
    <source>
        <dbReference type="Proteomes" id="UP000057158"/>
    </source>
</evidence>
<dbReference type="NCBIfam" id="TIGR02258">
    <property type="entry name" value="2_5_ligase"/>
    <property type="match status" value="1"/>
</dbReference>
<comment type="catalytic activity">
    <reaction evidence="2">
        <text>a 3'-end 2',3'-cyclophospho-ribonucleotide-RNA + H2O = a 3'-end 2'-phospho-ribonucleotide-RNA + H(+)</text>
        <dbReference type="Rhea" id="RHEA:11828"/>
        <dbReference type="Rhea" id="RHEA-COMP:10464"/>
        <dbReference type="Rhea" id="RHEA-COMP:17353"/>
        <dbReference type="ChEBI" id="CHEBI:15377"/>
        <dbReference type="ChEBI" id="CHEBI:15378"/>
        <dbReference type="ChEBI" id="CHEBI:83064"/>
        <dbReference type="ChEBI" id="CHEBI:173113"/>
        <dbReference type="EC" id="3.1.4.58"/>
    </reaction>
</comment>
<dbReference type="Proteomes" id="UP000057158">
    <property type="component" value="Chromosome"/>
</dbReference>
<comment type="function">
    <text evidence="2">Hydrolyzes RNA 2',3'-cyclic phosphodiester to an RNA 2'-phosphomonoester.</text>
</comment>
<name>A0A0M3QF73_9BACT</name>